<dbReference type="CDD" id="cd03443">
    <property type="entry name" value="PaaI_thioesterase"/>
    <property type="match status" value="1"/>
</dbReference>
<comment type="similarity">
    <text evidence="1">Belongs to the thioesterase PaaI family.</text>
</comment>
<reference evidence="5" key="1">
    <citation type="submission" date="2016-02" db="EMBL/GenBank/DDBJ databases">
        <authorList>
            <person name="Dunlap C."/>
        </authorList>
    </citation>
    <scope>NUCLEOTIDE SEQUENCE [LARGE SCALE GENOMIC DNA]</scope>
    <source>
        <strain evidence="5">NRRL B-41092</strain>
    </source>
</reference>
<dbReference type="NCBIfam" id="TIGR00369">
    <property type="entry name" value="unchar_dom_1"/>
    <property type="match status" value="1"/>
</dbReference>
<keyword evidence="2" id="KW-0378">Hydrolase</keyword>
<dbReference type="GO" id="GO:0005829">
    <property type="term" value="C:cytosol"/>
    <property type="evidence" value="ECO:0007669"/>
    <property type="project" value="TreeGrafter"/>
</dbReference>
<dbReference type="EMBL" id="LSBA01000020">
    <property type="protein sequence ID" value="KXZ17471.1"/>
    <property type="molecule type" value="Genomic_DNA"/>
</dbReference>
<dbReference type="SUPFAM" id="SSF54637">
    <property type="entry name" value="Thioesterase/thiol ester dehydrase-isomerase"/>
    <property type="match status" value="1"/>
</dbReference>
<dbReference type="InterPro" id="IPR029069">
    <property type="entry name" value="HotDog_dom_sf"/>
</dbReference>
<dbReference type="Gene3D" id="3.10.129.10">
    <property type="entry name" value="Hotdog Thioesterase"/>
    <property type="match status" value="1"/>
</dbReference>
<protein>
    <submittedName>
        <fullName evidence="4">Esterase</fullName>
    </submittedName>
</protein>
<accession>A0A150F5C2</accession>
<dbReference type="PANTHER" id="PTHR43240:SF5">
    <property type="entry name" value="1,4-DIHYDROXY-2-NAPHTHOYL-COA THIOESTERASE 1"/>
    <property type="match status" value="1"/>
</dbReference>
<sequence>MNLKNTLLEALGIEITENTAERCVAVMPVDRRTVQPFGYLHGGASAALAETAASVGAQHFIDQSSQACVGLEINANHLKSVKEGGTVTAVAEPVHTGRATIVYDIKIYDEKERLICVSRCTLAVITK</sequence>
<dbReference type="GO" id="GO:0061522">
    <property type="term" value="F:1,4-dihydroxy-2-naphthoyl-CoA thioesterase activity"/>
    <property type="evidence" value="ECO:0007669"/>
    <property type="project" value="TreeGrafter"/>
</dbReference>
<dbReference type="Pfam" id="PF03061">
    <property type="entry name" value="4HBT"/>
    <property type="match status" value="1"/>
</dbReference>
<dbReference type="STRING" id="1793963.AXI58_18900"/>
<evidence type="ECO:0000259" key="3">
    <source>
        <dbReference type="Pfam" id="PF03061"/>
    </source>
</evidence>
<comment type="caution">
    <text evidence="4">The sequence shown here is derived from an EMBL/GenBank/DDBJ whole genome shotgun (WGS) entry which is preliminary data.</text>
</comment>
<dbReference type="PANTHER" id="PTHR43240">
    <property type="entry name" value="1,4-DIHYDROXY-2-NAPHTHOYL-COA THIOESTERASE 1"/>
    <property type="match status" value="1"/>
</dbReference>
<feature type="domain" description="Thioesterase" evidence="3">
    <location>
        <begin position="37"/>
        <end position="116"/>
    </location>
</feature>
<evidence type="ECO:0000256" key="1">
    <source>
        <dbReference type="ARBA" id="ARBA00008324"/>
    </source>
</evidence>
<name>A0A150F5C2_9BACI</name>
<dbReference type="InterPro" id="IPR003736">
    <property type="entry name" value="PAAI_dom"/>
</dbReference>
<keyword evidence="5" id="KW-1185">Reference proteome</keyword>
<dbReference type="AlphaFoldDB" id="A0A150F5C2"/>
<proteinExistence type="inferred from homology"/>
<dbReference type="OrthoDB" id="9798208at2"/>
<evidence type="ECO:0000313" key="5">
    <source>
        <dbReference type="Proteomes" id="UP000075430"/>
    </source>
</evidence>
<evidence type="ECO:0000313" key="4">
    <source>
        <dbReference type="EMBL" id="KXZ17471.1"/>
    </source>
</evidence>
<dbReference type="InterPro" id="IPR006683">
    <property type="entry name" value="Thioestr_dom"/>
</dbReference>
<evidence type="ECO:0000256" key="2">
    <source>
        <dbReference type="ARBA" id="ARBA00022801"/>
    </source>
</evidence>
<gene>
    <name evidence="4" type="ORF">AXI58_18900</name>
</gene>
<dbReference type="RefSeq" id="WP_061522318.1">
    <property type="nucleotide sequence ID" value="NZ_JAJJBV010000028.1"/>
</dbReference>
<dbReference type="Proteomes" id="UP000075430">
    <property type="component" value="Unassembled WGS sequence"/>
</dbReference>
<organism evidence="4 5">
    <name type="scientific">Bacillus nakamurai</name>
    <dbReference type="NCBI Taxonomy" id="1793963"/>
    <lineage>
        <taxon>Bacteria</taxon>
        <taxon>Bacillati</taxon>
        <taxon>Bacillota</taxon>
        <taxon>Bacilli</taxon>
        <taxon>Bacillales</taxon>
        <taxon>Bacillaceae</taxon>
        <taxon>Bacillus</taxon>
    </lineage>
</organism>